<evidence type="ECO:0000313" key="1">
    <source>
        <dbReference type="EMBL" id="SFM17701.1"/>
    </source>
</evidence>
<sequence>MTNCSSKKYLREHTSGAGWVVPSKSFFQGQFNSRLHIVSCLKKWSYSISKSKLTLSASPCRIIDTVCGSPSRHF</sequence>
<evidence type="ECO:0000313" key="2">
    <source>
        <dbReference type="Proteomes" id="UP000183287"/>
    </source>
</evidence>
<proteinExistence type="predicted"/>
<dbReference type="EMBL" id="FOUB01000016">
    <property type="protein sequence ID" value="SFM17701.1"/>
    <property type="molecule type" value="Genomic_DNA"/>
</dbReference>
<dbReference type="Proteomes" id="UP000183287">
    <property type="component" value="Unassembled WGS sequence"/>
</dbReference>
<keyword evidence="2" id="KW-1185">Reference proteome</keyword>
<protein>
    <submittedName>
        <fullName evidence="1">Uncharacterized protein</fullName>
    </submittedName>
</protein>
<accession>A0A1I4NQB8</accession>
<organism evidence="1 2">
    <name type="scientific">Nitrosomonas communis</name>
    <dbReference type="NCBI Taxonomy" id="44574"/>
    <lineage>
        <taxon>Bacteria</taxon>
        <taxon>Pseudomonadati</taxon>
        <taxon>Pseudomonadota</taxon>
        <taxon>Betaproteobacteria</taxon>
        <taxon>Nitrosomonadales</taxon>
        <taxon>Nitrosomonadaceae</taxon>
        <taxon>Nitrosomonas</taxon>
    </lineage>
</organism>
<reference evidence="2" key="1">
    <citation type="submission" date="2016-10" db="EMBL/GenBank/DDBJ databases">
        <authorList>
            <person name="Varghese N."/>
            <person name="Submissions S."/>
        </authorList>
    </citation>
    <scope>NUCLEOTIDE SEQUENCE [LARGE SCALE GENOMIC DNA]</scope>
    <source>
        <strain evidence="2">Nm44</strain>
    </source>
</reference>
<dbReference type="AlphaFoldDB" id="A0A1I4NQB8"/>
<name>A0A1I4NQB8_9PROT</name>
<gene>
    <name evidence="1" type="ORF">SAMN05421863_10164</name>
</gene>